<name>B9FL33_ORYSJ</name>
<feature type="region of interest" description="Disordered" evidence="1">
    <location>
        <begin position="111"/>
        <end position="198"/>
    </location>
</feature>
<evidence type="ECO:0000256" key="1">
    <source>
        <dbReference type="SAM" id="MobiDB-lite"/>
    </source>
</evidence>
<accession>B9FL33</accession>
<reference evidence="2" key="1">
    <citation type="journal article" date="2005" name="PLoS Biol.">
        <title>The genomes of Oryza sativa: a history of duplications.</title>
        <authorList>
            <person name="Yu J."/>
            <person name="Wang J."/>
            <person name="Lin W."/>
            <person name="Li S."/>
            <person name="Li H."/>
            <person name="Zhou J."/>
            <person name="Ni P."/>
            <person name="Dong W."/>
            <person name="Hu S."/>
            <person name="Zeng C."/>
            <person name="Zhang J."/>
            <person name="Zhang Y."/>
            <person name="Li R."/>
            <person name="Xu Z."/>
            <person name="Li S."/>
            <person name="Li X."/>
            <person name="Zheng H."/>
            <person name="Cong L."/>
            <person name="Lin L."/>
            <person name="Yin J."/>
            <person name="Geng J."/>
            <person name="Li G."/>
            <person name="Shi J."/>
            <person name="Liu J."/>
            <person name="Lv H."/>
            <person name="Li J."/>
            <person name="Wang J."/>
            <person name="Deng Y."/>
            <person name="Ran L."/>
            <person name="Shi X."/>
            <person name="Wang X."/>
            <person name="Wu Q."/>
            <person name="Li C."/>
            <person name="Ren X."/>
            <person name="Wang J."/>
            <person name="Wang X."/>
            <person name="Li D."/>
            <person name="Liu D."/>
            <person name="Zhang X."/>
            <person name="Ji Z."/>
            <person name="Zhao W."/>
            <person name="Sun Y."/>
            <person name="Zhang Z."/>
            <person name="Bao J."/>
            <person name="Han Y."/>
            <person name="Dong L."/>
            <person name="Ji J."/>
            <person name="Chen P."/>
            <person name="Wu S."/>
            <person name="Liu J."/>
            <person name="Xiao Y."/>
            <person name="Bu D."/>
            <person name="Tan J."/>
            <person name="Yang L."/>
            <person name="Ye C."/>
            <person name="Zhang J."/>
            <person name="Xu J."/>
            <person name="Zhou Y."/>
            <person name="Yu Y."/>
            <person name="Zhang B."/>
            <person name="Zhuang S."/>
            <person name="Wei H."/>
            <person name="Liu B."/>
            <person name="Lei M."/>
            <person name="Yu H."/>
            <person name="Li Y."/>
            <person name="Xu H."/>
            <person name="Wei S."/>
            <person name="He X."/>
            <person name="Fang L."/>
            <person name="Zhang Z."/>
            <person name="Zhang Y."/>
            <person name="Huang X."/>
            <person name="Su Z."/>
            <person name="Tong W."/>
            <person name="Li J."/>
            <person name="Tong Z."/>
            <person name="Li S."/>
            <person name="Ye J."/>
            <person name="Wang L."/>
            <person name="Fang L."/>
            <person name="Lei T."/>
            <person name="Chen C."/>
            <person name="Chen H."/>
            <person name="Xu Z."/>
            <person name="Li H."/>
            <person name="Huang H."/>
            <person name="Zhang F."/>
            <person name="Xu H."/>
            <person name="Li N."/>
            <person name="Zhao C."/>
            <person name="Li S."/>
            <person name="Dong L."/>
            <person name="Huang Y."/>
            <person name="Li L."/>
            <person name="Xi Y."/>
            <person name="Qi Q."/>
            <person name="Li W."/>
            <person name="Zhang B."/>
            <person name="Hu W."/>
            <person name="Zhang Y."/>
            <person name="Tian X."/>
            <person name="Jiao Y."/>
            <person name="Liang X."/>
            <person name="Jin J."/>
            <person name="Gao L."/>
            <person name="Zheng W."/>
            <person name="Hao B."/>
            <person name="Liu S."/>
            <person name="Wang W."/>
            <person name="Yuan L."/>
            <person name="Cao M."/>
            <person name="McDermott J."/>
            <person name="Samudrala R."/>
            <person name="Wang J."/>
            <person name="Wong G.K."/>
            <person name="Yang H."/>
        </authorList>
    </citation>
    <scope>NUCLEOTIDE SEQUENCE [LARGE SCALE GENOMIC DNA]</scope>
</reference>
<feature type="compositionally biased region" description="Polar residues" evidence="1">
    <location>
        <begin position="10"/>
        <end position="22"/>
    </location>
</feature>
<proteinExistence type="predicted"/>
<sequence>MPMCPRKQELTNASPSPASSVVQRVRPRRDEPLGDAVAQVDLLVASRRLDAGLRWWRLTPPRWRMSSWHRGSGGTGAACLDEPPPHTLARIASTSTADISRGPRRARLLLRGGEDEQRRQEDGAGDAPAPPPRRGRRQSPHGHGAPSWSGERERGRKKPSSRRRRRAAMAWLVAAGDDDDEMRRGRAARGRWALKAAV</sequence>
<feature type="compositionally biased region" description="Basic residues" evidence="1">
    <location>
        <begin position="155"/>
        <end position="167"/>
    </location>
</feature>
<dbReference type="EMBL" id="CM000142">
    <property type="protein sequence ID" value="EEE64333.1"/>
    <property type="molecule type" value="Genomic_DNA"/>
</dbReference>
<reference evidence="2" key="2">
    <citation type="submission" date="2008-12" db="EMBL/GenBank/DDBJ databases">
        <title>Improved gene annotation of the rice (Oryza sativa) genomes.</title>
        <authorList>
            <person name="Wang J."/>
            <person name="Li R."/>
            <person name="Fan W."/>
            <person name="Huang Q."/>
            <person name="Zhang J."/>
            <person name="Zhou Y."/>
            <person name="Hu Y."/>
            <person name="Zi S."/>
            <person name="Li J."/>
            <person name="Ni P."/>
            <person name="Zheng H."/>
            <person name="Zhang Y."/>
            <person name="Zhao M."/>
            <person name="Hao Q."/>
            <person name="McDermott J."/>
            <person name="Samudrala R."/>
            <person name="Kristiansen K."/>
            <person name="Wong G.K.-S."/>
        </authorList>
    </citation>
    <scope>NUCLEOTIDE SEQUENCE</scope>
</reference>
<feature type="compositionally biased region" description="Basic and acidic residues" evidence="1">
    <location>
        <begin position="112"/>
        <end position="122"/>
    </location>
</feature>
<gene>
    <name evidence="2" type="ORF">OsJ_19173</name>
</gene>
<feature type="region of interest" description="Disordered" evidence="1">
    <location>
        <begin position="66"/>
        <end position="86"/>
    </location>
</feature>
<evidence type="ECO:0000313" key="2">
    <source>
        <dbReference type="EMBL" id="EEE64333.1"/>
    </source>
</evidence>
<feature type="region of interest" description="Disordered" evidence="1">
    <location>
        <begin position="1"/>
        <end position="32"/>
    </location>
</feature>
<protein>
    <submittedName>
        <fullName evidence="2">Uncharacterized protein</fullName>
    </submittedName>
</protein>
<dbReference type="AlphaFoldDB" id="B9FL33"/>
<organism evidence="2">
    <name type="scientific">Oryza sativa subsp. japonica</name>
    <name type="common">Rice</name>
    <dbReference type="NCBI Taxonomy" id="39947"/>
    <lineage>
        <taxon>Eukaryota</taxon>
        <taxon>Viridiplantae</taxon>
        <taxon>Streptophyta</taxon>
        <taxon>Embryophyta</taxon>
        <taxon>Tracheophyta</taxon>
        <taxon>Spermatophyta</taxon>
        <taxon>Magnoliopsida</taxon>
        <taxon>Liliopsida</taxon>
        <taxon>Poales</taxon>
        <taxon>Poaceae</taxon>
        <taxon>BOP clade</taxon>
        <taxon>Oryzoideae</taxon>
        <taxon>Oryzeae</taxon>
        <taxon>Oryzinae</taxon>
        <taxon>Oryza</taxon>
        <taxon>Oryza sativa</taxon>
    </lineage>
</organism>
<dbReference type="Proteomes" id="UP000007752">
    <property type="component" value="Chromosome 5"/>
</dbReference>